<dbReference type="Pfam" id="PF20030">
    <property type="entry name" value="bpMoxR"/>
    <property type="match status" value="1"/>
</dbReference>
<dbReference type="Pfam" id="PF17868">
    <property type="entry name" value="AAA_lid_8"/>
    <property type="match status" value="1"/>
</dbReference>
<dbReference type="InterPro" id="IPR050513">
    <property type="entry name" value="RavA_ATPases"/>
</dbReference>
<dbReference type="EMBL" id="ADHO01000015">
    <property type="protein sequence ID" value="EFX42406.1"/>
    <property type="molecule type" value="Genomic_DNA"/>
</dbReference>
<sequence length="603" mass="69397">MEFFMCKIVYRKRVQSLLAHVQKGLLEREECASLMLLTMFSGKTIFLYGPPGTAKSLLARRVSTAFGATHFFAALMHRFSTPEDIFGPIDIGELKKNNLVRNTEGYLPKAHFAFLDEIWKSSPAILNTLLTILNERLFRNGGKDEKVPLKGVVCASNEFPPKNQGLEALYDRCLVRYFVKPLQSAQNFIRLIEQEEDFSPPEDQFLKEDLEKIQKEAKTICFSPKALNTLLEIRGTLEKLKDNPQLIASYLGITENAETEQKDQNQDQNLIPYVSDRRFKQCGELLRVSALLSDQKEVEVEDLVLLRHCLWDHEQQIPLIDAILRQCLKQSTHVSLGVLEKIEEEFNYLEFLHKEKSREEFEEGWLRLDSKVQEQIKALKKEIQERGEKANVFLSINDHKIAFLWVQEVLEQARVLQLKLEEILHDPKAVFTKKAPKKIDITLVDKFKQKLETIPQIQNVEQVQRKAFVDKVSVSLAELAQGSKSKEMVEKNLQEACLDLLSSEKLLAPFVKNLQERHGKQYSDAKEISRDFAKLLTESFKLTSNNKMDTNQYCQLYLQKAIEIGILPRNYNYYGNGNDPIVVRGIIDTAYNLWQAVVSVAEV</sequence>
<dbReference type="InterPro" id="IPR045427">
    <property type="entry name" value="MoxR"/>
</dbReference>
<dbReference type="InterPro" id="IPR027417">
    <property type="entry name" value="P-loop_NTPase"/>
</dbReference>
<evidence type="ECO:0000259" key="1">
    <source>
        <dbReference type="Pfam" id="PF17868"/>
    </source>
</evidence>
<name>E7G2I0_9HELI</name>
<dbReference type="InterPro" id="IPR041538">
    <property type="entry name" value="RavA-like_AAA_lid"/>
</dbReference>
<evidence type="ECO:0000259" key="2">
    <source>
        <dbReference type="Pfam" id="PF20030"/>
    </source>
</evidence>
<gene>
    <name evidence="3" type="ORF">HSUHS5_0111</name>
</gene>
<dbReference type="Proteomes" id="UP000054093">
    <property type="component" value="Unassembled WGS sequence"/>
</dbReference>
<accession>E7G2I0</accession>
<protein>
    <submittedName>
        <fullName evidence="3">AAA domain-containing protein</fullName>
    </submittedName>
</protein>
<evidence type="ECO:0000313" key="3">
    <source>
        <dbReference type="EMBL" id="EFX42406.1"/>
    </source>
</evidence>
<dbReference type="PANTHER" id="PTHR32204">
    <property type="entry name" value="ATPASE RAVA"/>
    <property type="match status" value="1"/>
</dbReference>
<evidence type="ECO:0000313" key="4">
    <source>
        <dbReference type="Proteomes" id="UP000054093"/>
    </source>
</evidence>
<dbReference type="AlphaFoldDB" id="E7G2I0"/>
<feature type="domain" description="ATPase RavA-like AAA lid" evidence="1">
    <location>
        <begin position="266"/>
        <end position="323"/>
    </location>
</feature>
<dbReference type="SUPFAM" id="SSF52540">
    <property type="entry name" value="P-loop containing nucleoside triphosphate hydrolases"/>
    <property type="match status" value="1"/>
</dbReference>
<dbReference type="PANTHER" id="PTHR32204:SF0">
    <property type="entry name" value="ATPASE RAVA"/>
    <property type="match status" value="1"/>
</dbReference>
<comment type="caution">
    <text evidence="3">The sequence shown here is derived from an EMBL/GenBank/DDBJ whole genome shotgun (WGS) entry which is preliminary data.</text>
</comment>
<dbReference type="CDD" id="cd00009">
    <property type="entry name" value="AAA"/>
    <property type="match status" value="1"/>
</dbReference>
<dbReference type="Gene3D" id="3.40.50.300">
    <property type="entry name" value="P-loop containing nucleotide triphosphate hydrolases"/>
    <property type="match status" value="1"/>
</dbReference>
<proteinExistence type="predicted"/>
<organism evidence="3 4">
    <name type="scientific">Helicobacter suis HS5</name>
    <dbReference type="NCBI Taxonomy" id="710394"/>
    <lineage>
        <taxon>Bacteria</taxon>
        <taxon>Pseudomonadati</taxon>
        <taxon>Campylobacterota</taxon>
        <taxon>Epsilonproteobacteria</taxon>
        <taxon>Campylobacterales</taxon>
        <taxon>Helicobacteraceae</taxon>
        <taxon>Helicobacter</taxon>
    </lineage>
</organism>
<reference evidence="3 4" key="1">
    <citation type="journal article" date="2011" name="Vet. Res.">
        <title>Genome sequence of Helicobacter suis supports its role in gastric pathology.</title>
        <authorList>
            <person name="Vermoote M."/>
            <person name="Vandekerckhove T.T."/>
            <person name="Flahou B."/>
            <person name="Pasmans F."/>
            <person name="Smet A."/>
            <person name="De Groote D."/>
            <person name="Van Criekinge W."/>
            <person name="Ducatelle R."/>
            <person name="Haesebrouck F."/>
        </authorList>
    </citation>
    <scope>NUCLEOTIDE SEQUENCE [LARGE SCALE GENOMIC DNA]</scope>
    <source>
        <strain evidence="3 4">HS5</strain>
    </source>
</reference>
<feature type="domain" description="MoxR" evidence="2">
    <location>
        <begin position="13"/>
        <end position="186"/>
    </location>
</feature>